<keyword evidence="8" id="KW-0378">Hydrolase</keyword>
<dbReference type="GO" id="GO:0003677">
    <property type="term" value="F:DNA binding"/>
    <property type="evidence" value="ECO:0007669"/>
    <property type="project" value="UniProtKB-KW"/>
</dbReference>
<keyword evidence="13" id="KW-1185">Reference proteome</keyword>
<evidence type="ECO:0000313" key="13">
    <source>
        <dbReference type="Proteomes" id="UP000198405"/>
    </source>
</evidence>
<evidence type="ECO:0000313" key="12">
    <source>
        <dbReference type="EMBL" id="SNR89068.1"/>
    </source>
</evidence>
<dbReference type="PANTHER" id="PTHR30195">
    <property type="entry name" value="TYPE I SITE-SPECIFIC DEOXYRIBONUCLEASE PROTEIN SUBUNIT M AND R"/>
    <property type="match status" value="1"/>
</dbReference>
<dbReference type="GO" id="GO:0009307">
    <property type="term" value="P:DNA restriction-modification system"/>
    <property type="evidence" value="ECO:0007669"/>
    <property type="project" value="UniProtKB-KW"/>
</dbReference>
<keyword evidence="10" id="KW-0238">DNA-binding</keyword>
<evidence type="ECO:0000256" key="10">
    <source>
        <dbReference type="ARBA" id="ARBA00023125"/>
    </source>
</evidence>
<protein>
    <recommendedName>
        <fullName evidence="3">type I site-specific deoxyribonuclease</fullName>
        <ecNumber evidence="3">3.1.21.3</ecNumber>
    </recommendedName>
</protein>
<keyword evidence="4" id="KW-0540">Nuclease</keyword>
<dbReference type="GO" id="GO:0005524">
    <property type="term" value="F:ATP binding"/>
    <property type="evidence" value="ECO:0007669"/>
    <property type="project" value="UniProtKB-KW"/>
</dbReference>
<dbReference type="GO" id="GO:0009035">
    <property type="term" value="F:type I site-specific deoxyribonuclease activity"/>
    <property type="evidence" value="ECO:0007669"/>
    <property type="project" value="UniProtKB-EC"/>
</dbReference>
<dbReference type="InterPro" id="IPR007409">
    <property type="entry name" value="Restrct_endonuc_type1_HsdR_N"/>
</dbReference>
<name>A0A239A1U5_9BACT</name>
<comment type="similarity">
    <text evidence="2">Belongs to the HsdR family.</text>
</comment>
<evidence type="ECO:0000256" key="9">
    <source>
        <dbReference type="ARBA" id="ARBA00022840"/>
    </source>
</evidence>
<dbReference type="InterPro" id="IPR051268">
    <property type="entry name" value="Type-I_R_enzyme_R_subunit"/>
</dbReference>
<dbReference type="EMBL" id="FZOB01000014">
    <property type="protein sequence ID" value="SNR89068.1"/>
    <property type="molecule type" value="Genomic_DNA"/>
</dbReference>
<evidence type="ECO:0000256" key="1">
    <source>
        <dbReference type="ARBA" id="ARBA00000851"/>
    </source>
</evidence>
<dbReference type="PANTHER" id="PTHR30195:SF15">
    <property type="entry name" value="TYPE I RESTRICTION ENZYME HINDI ENDONUCLEASE SUBUNIT"/>
    <property type="match status" value="1"/>
</dbReference>
<keyword evidence="9" id="KW-0067">ATP-binding</keyword>
<keyword evidence="6" id="KW-0680">Restriction system</keyword>
<evidence type="ECO:0000256" key="2">
    <source>
        <dbReference type="ARBA" id="ARBA00008598"/>
    </source>
</evidence>
<evidence type="ECO:0000256" key="3">
    <source>
        <dbReference type="ARBA" id="ARBA00012654"/>
    </source>
</evidence>
<dbReference type="CDD" id="cd22332">
    <property type="entry name" value="HsdR_N"/>
    <property type="match status" value="1"/>
</dbReference>
<gene>
    <name evidence="12" type="ORF">SAMN06265340_1146</name>
</gene>
<keyword evidence="7" id="KW-0255">Endonuclease</keyword>
<organism evidence="12 13">
    <name type="scientific">Desulfurobacterium atlanticum</name>
    <dbReference type="NCBI Taxonomy" id="240169"/>
    <lineage>
        <taxon>Bacteria</taxon>
        <taxon>Pseudomonadati</taxon>
        <taxon>Aquificota</taxon>
        <taxon>Aquificia</taxon>
        <taxon>Desulfurobacteriales</taxon>
        <taxon>Desulfurobacteriaceae</taxon>
        <taxon>Desulfurobacterium</taxon>
    </lineage>
</organism>
<proteinExistence type="inferred from homology"/>
<accession>A0A239A1U5</accession>
<evidence type="ECO:0000256" key="6">
    <source>
        <dbReference type="ARBA" id="ARBA00022747"/>
    </source>
</evidence>
<feature type="domain" description="Restriction endonuclease type I HsdR N-terminal" evidence="11">
    <location>
        <begin position="8"/>
        <end position="146"/>
    </location>
</feature>
<reference evidence="13" key="1">
    <citation type="submission" date="2017-06" db="EMBL/GenBank/DDBJ databases">
        <authorList>
            <person name="Varghese N."/>
            <person name="Submissions S."/>
        </authorList>
    </citation>
    <scope>NUCLEOTIDE SEQUENCE [LARGE SCALE GENOMIC DNA]</scope>
    <source>
        <strain evidence="13">DSM 15668</strain>
    </source>
</reference>
<evidence type="ECO:0000256" key="8">
    <source>
        <dbReference type="ARBA" id="ARBA00022801"/>
    </source>
</evidence>
<evidence type="ECO:0000256" key="5">
    <source>
        <dbReference type="ARBA" id="ARBA00022741"/>
    </source>
</evidence>
<dbReference type="AlphaFoldDB" id="A0A239A1U5"/>
<keyword evidence="5" id="KW-0547">Nucleotide-binding</keyword>
<dbReference type="Proteomes" id="UP000198405">
    <property type="component" value="Unassembled WGS sequence"/>
</dbReference>
<comment type="catalytic activity">
    <reaction evidence="1">
        <text>Endonucleolytic cleavage of DNA to give random double-stranded fragments with terminal 5'-phosphates, ATP is simultaneously hydrolyzed.</text>
        <dbReference type="EC" id="3.1.21.3"/>
    </reaction>
</comment>
<dbReference type="EC" id="3.1.21.3" evidence="3"/>
<evidence type="ECO:0000259" key="11">
    <source>
        <dbReference type="Pfam" id="PF04313"/>
    </source>
</evidence>
<dbReference type="Pfam" id="PF04313">
    <property type="entry name" value="HSDR_N"/>
    <property type="match status" value="1"/>
</dbReference>
<sequence>MVNVMPDLNENSIENFAIDLLKSQGWDYAFGPDIAPDGVRPERKSFEDVILESRLKKALKIINPNIPESAIDDAVKQVKNLNFPELISNNEAFHRMLTEGVRVSYQKNGEERGDYVWLVDFENPENNDFLVVNQFTVIENNVNKRPILFFS</sequence>
<evidence type="ECO:0000256" key="7">
    <source>
        <dbReference type="ARBA" id="ARBA00022759"/>
    </source>
</evidence>
<evidence type="ECO:0000256" key="4">
    <source>
        <dbReference type="ARBA" id="ARBA00022722"/>
    </source>
</evidence>